<organism evidence="1 2">
    <name type="scientific">Sitophilus oryzae</name>
    <name type="common">Rice weevil</name>
    <name type="synonym">Curculio oryzae</name>
    <dbReference type="NCBI Taxonomy" id="7048"/>
    <lineage>
        <taxon>Eukaryota</taxon>
        <taxon>Metazoa</taxon>
        <taxon>Ecdysozoa</taxon>
        <taxon>Arthropoda</taxon>
        <taxon>Hexapoda</taxon>
        <taxon>Insecta</taxon>
        <taxon>Pterygota</taxon>
        <taxon>Neoptera</taxon>
        <taxon>Endopterygota</taxon>
        <taxon>Coleoptera</taxon>
        <taxon>Polyphaga</taxon>
        <taxon>Cucujiformia</taxon>
        <taxon>Curculionidae</taxon>
        <taxon>Dryophthorinae</taxon>
        <taxon>Sitophilus</taxon>
    </lineage>
</organism>
<dbReference type="CTD" id="3354919"/>
<dbReference type="KEGG" id="soy:115882957"/>
<protein>
    <submittedName>
        <fullName evidence="2">ATP-dependent RNA helicase DDX25-like</fullName>
    </submittedName>
</protein>
<name>A0A6J2Y251_SITOR</name>
<evidence type="ECO:0000313" key="1">
    <source>
        <dbReference type="Proteomes" id="UP000504635"/>
    </source>
</evidence>
<keyword evidence="1" id="KW-1185">Reference proteome</keyword>
<proteinExistence type="predicted"/>
<dbReference type="Gene3D" id="6.10.250.2170">
    <property type="match status" value="1"/>
</dbReference>
<gene>
    <name evidence="2" type="primary">LOC115882957</name>
</gene>
<sequence length="97" mass="10805">MSQKINWANYLAQTETKLSNVSVNDIGQPDEDAPEKFSPAEASLLAKIIRKGLVETKSDIEVQRKDPKSPLYSVKTFEALNSKTNISIQRIGLLSRT</sequence>
<dbReference type="Proteomes" id="UP000504635">
    <property type="component" value="Unplaced"/>
</dbReference>
<evidence type="ECO:0000313" key="2">
    <source>
        <dbReference type="RefSeq" id="XP_030757085.1"/>
    </source>
</evidence>
<reference evidence="2" key="1">
    <citation type="submission" date="2025-08" db="UniProtKB">
        <authorList>
            <consortium name="RefSeq"/>
        </authorList>
    </citation>
    <scope>IDENTIFICATION</scope>
    <source>
        <tissue evidence="2">Gonads</tissue>
    </source>
</reference>
<dbReference type="RefSeq" id="XP_030757085.1">
    <property type="nucleotide sequence ID" value="XM_030901225.1"/>
</dbReference>
<accession>A0A6J2Y251</accession>
<dbReference type="OrthoDB" id="6773602at2759"/>
<dbReference type="AlphaFoldDB" id="A0A6J2Y251"/>
<dbReference type="InParanoid" id="A0A6J2Y251"/>
<dbReference type="GeneID" id="115882957"/>